<evidence type="ECO:0000256" key="1">
    <source>
        <dbReference type="SAM" id="MobiDB-lite"/>
    </source>
</evidence>
<feature type="compositionally biased region" description="Polar residues" evidence="1">
    <location>
        <begin position="117"/>
        <end position="131"/>
    </location>
</feature>
<protein>
    <submittedName>
        <fullName evidence="2">Uncharacterized protein</fullName>
    </submittedName>
</protein>
<gene>
    <name evidence="2" type="ORF">M514_06841</name>
</gene>
<feature type="region of interest" description="Disordered" evidence="1">
    <location>
        <begin position="116"/>
        <end position="142"/>
    </location>
</feature>
<feature type="compositionally biased region" description="Basic and acidic residues" evidence="1">
    <location>
        <begin position="132"/>
        <end position="142"/>
    </location>
</feature>
<dbReference type="AlphaFoldDB" id="A0A085NB95"/>
<feature type="compositionally biased region" description="Basic and acidic residues" evidence="1">
    <location>
        <begin position="84"/>
        <end position="101"/>
    </location>
</feature>
<sequence length="142" mass="16412">MEPIGTPPILDFIAYTVCSMCQLYKPQTSKLIRAFLKGKLQALFNKATGKTSRLKYIRSVEVIKPKVEIPKPKHRMVEMSNGQKTERSKGRINETRNTESHVTEWSKYRKSYYRMVGTSSGQNTESQNANSEPRRDKRLLDQ</sequence>
<reference evidence="2" key="1">
    <citation type="journal article" date="2014" name="Nat. Genet.">
        <title>Genome and transcriptome of the porcine whipworm Trichuris suis.</title>
        <authorList>
            <person name="Jex A.R."/>
            <person name="Nejsum P."/>
            <person name="Schwarz E.M."/>
            <person name="Hu L."/>
            <person name="Young N.D."/>
            <person name="Hall R.S."/>
            <person name="Korhonen P.K."/>
            <person name="Liao S."/>
            <person name="Thamsborg S."/>
            <person name="Xia J."/>
            <person name="Xu P."/>
            <person name="Wang S."/>
            <person name="Scheerlinck J.P."/>
            <person name="Hofmann A."/>
            <person name="Sternberg P.W."/>
            <person name="Wang J."/>
            <person name="Gasser R.B."/>
        </authorList>
    </citation>
    <scope>NUCLEOTIDE SEQUENCE [LARGE SCALE GENOMIC DNA]</scope>
    <source>
        <strain evidence="2">DCEP-RM93F</strain>
    </source>
</reference>
<dbReference type="EMBL" id="KL367521">
    <property type="protein sequence ID" value="KFD66741.1"/>
    <property type="molecule type" value="Genomic_DNA"/>
</dbReference>
<evidence type="ECO:0000313" key="2">
    <source>
        <dbReference type="EMBL" id="KFD66741.1"/>
    </source>
</evidence>
<feature type="region of interest" description="Disordered" evidence="1">
    <location>
        <begin position="72"/>
        <end position="101"/>
    </location>
</feature>
<accession>A0A085NB95</accession>
<dbReference type="Proteomes" id="UP000030758">
    <property type="component" value="Unassembled WGS sequence"/>
</dbReference>
<organism evidence="2">
    <name type="scientific">Trichuris suis</name>
    <name type="common">pig whipworm</name>
    <dbReference type="NCBI Taxonomy" id="68888"/>
    <lineage>
        <taxon>Eukaryota</taxon>
        <taxon>Metazoa</taxon>
        <taxon>Ecdysozoa</taxon>
        <taxon>Nematoda</taxon>
        <taxon>Enoplea</taxon>
        <taxon>Dorylaimia</taxon>
        <taxon>Trichinellida</taxon>
        <taxon>Trichuridae</taxon>
        <taxon>Trichuris</taxon>
    </lineage>
</organism>
<name>A0A085NB95_9BILA</name>
<proteinExistence type="predicted"/>